<evidence type="ECO:0000313" key="4">
    <source>
        <dbReference type="Proteomes" id="UP000054107"/>
    </source>
</evidence>
<proteinExistence type="predicted"/>
<evidence type="ECO:0000256" key="2">
    <source>
        <dbReference type="SAM" id="Phobius"/>
    </source>
</evidence>
<keyword evidence="2" id="KW-0812">Transmembrane</keyword>
<protein>
    <submittedName>
        <fullName evidence="3">Uncharacterized protein</fullName>
    </submittedName>
</protein>
<keyword evidence="2" id="KW-1133">Transmembrane helix</keyword>
<sequence>MFCSLLITITYIHFRISRPDEANRVSLRCVFMASLMNLINSIFDIAIVLIVGDTYACRASAMISMLTRVMSAVFLTLVGVNLVLVFVCNVNASARRLERIYYPSAFAYGLLTITMPIVESSDDVLSPNTDLRCYYYIHYYQFLGHSSMLWMWFYGFLFLSVVIAVICSIIALIKLMREHRALIRKWIHIASMSQTTESAQSNIEQRAKSQSNVFMRVVSRCVMYPLVPFISNIWGRIRQYSDGQMEIVSLGNKKSSHTKGPKSQSSSITIVSSSCLRQPPSIYNKHQIAQQMSTTDGSEELSSNVDSEINTLKQTNNDAIPFNTVPMRRLSVPPSVYTRIHHTDNCISPSSLPLPQSSVSSSNSTEVDFDSPSQSCFANPHSDHRILVPYKHPRLAFALHWFLVKCGFGESNVLDSSSVSRSFQPR</sequence>
<dbReference type="AlphaFoldDB" id="A0A0B7NML0"/>
<dbReference type="STRING" id="35722.A0A0B7NML0"/>
<keyword evidence="2" id="KW-0472">Membrane</keyword>
<feature type="transmembrane region" description="Helical" evidence="2">
    <location>
        <begin position="149"/>
        <end position="175"/>
    </location>
</feature>
<reference evidence="3 4" key="1">
    <citation type="submission" date="2014-09" db="EMBL/GenBank/DDBJ databases">
        <authorList>
            <person name="Ellenberger Sabrina"/>
        </authorList>
    </citation>
    <scope>NUCLEOTIDE SEQUENCE [LARGE SCALE GENOMIC DNA]</scope>
    <source>
        <strain evidence="3 4">CBS 412.66</strain>
    </source>
</reference>
<feature type="transmembrane region" description="Helical" evidence="2">
    <location>
        <begin position="69"/>
        <end position="88"/>
    </location>
</feature>
<name>A0A0B7NML0_9FUNG</name>
<organism evidence="3 4">
    <name type="scientific">Parasitella parasitica</name>
    <dbReference type="NCBI Taxonomy" id="35722"/>
    <lineage>
        <taxon>Eukaryota</taxon>
        <taxon>Fungi</taxon>
        <taxon>Fungi incertae sedis</taxon>
        <taxon>Mucoromycota</taxon>
        <taxon>Mucoromycotina</taxon>
        <taxon>Mucoromycetes</taxon>
        <taxon>Mucorales</taxon>
        <taxon>Mucorineae</taxon>
        <taxon>Mucoraceae</taxon>
        <taxon>Parasitella</taxon>
    </lineage>
</organism>
<evidence type="ECO:0000313" key="3">
    <source>
        <dbReference type="EMBL" id="CEP16578.1"/>
    </source>
</evidence>
<evidence type="ECO:0000256" key="1">
    <source>
        <dbReference type="SAM" id="MobiDB-lite"/>
    </source>
</evidence>
<dbReference type="OrthoDB" id="2281723at2759"/>
<feature type="transmembrane region" description="Helical" evidence="2">
    <location>
        <begin position="100"/>
        <end position="118"/>
    </location>
</feature>
<feature type="region of interest" description="Disordered" evidence="1">
    <location>
        <begin position="251"/>
        <end position="270"/>
    </location>
</feature>
<keyword evidence="4" id="KW-1185">Reference proteome</keyword>
<gene>
    <name evidence="3" type="primary">PARPA_10850.1 scaffold 41979</name>
</gene>
<accession>A0A0B7NML0</accession>
<dbReference type="Proteomes" id="UP000054107">
    <property type="component" value="Unassembled WGS sequence"/>
</dbReference>
<feature type="transmembrane region" description="Helical" evidence="2">
    <location>
        <begin position="25"/>
        <end position="49"/>
    </location>
</feature>
<dbReference type="EMBL" id="LN733219">
    <property type="protein sequence ID" value="CEP16578.1"/>
    <property type="molecule type" value="Genomic_DNA"/>
</dbReference>